<feature type="region of interest" description="Disordered" evidence="1">
    <location>
        <begin position="517"/>
        <end position="567"/>
    </location>
</feature>
<feature type="compositionally biased region" description="Polar residues" evidence="1">
    <location>
        <begin position="171"/>
        <end position="181"/>
    </location>
</feature>
<dbReference type="InterPro" id="IPR044198">
    <property type="entry name" value="DEK"/>
</dbReference>
<keyword evidence="5" id="KW-1185">Reference proteome</keyword>
<feature type="compositionally biased region" description="Low complexity" evidence="1">
    <location>
        <begin position="247"/>
        <end position="258"/>
    </location>
</feature>
<sequence>MGFRVKPAFVLLALCVVCLLQTTKGKDDGDDEENMGLVSGGEKVGARPAPMMESAAANKKNNNINNKGQKKPQQQQGAKTAQKTKARNSAGTNKGGSVQQKNKLKSKKSQNAKQKRQGTDQYSDPSYDYANDNAYDYGSVGGGGGGGGGAGSGHGGRGGPGKHGGKGPNTHPVSDSNGHQQSCPASLQAIYCIFTSGANIMVFWMKETFIFLALLVVCLTKATADVNDDGGEEKTEVVSGAEKVDARPAPVMANAAARSKNNQNLSGRQGRKQQGKNANYQNQAARSGANQKGKRNGKQTNSKNNKSMVLLGAENTIMKLIVFLAVLCALTFVVLAQNNNNKGKKNKGGKQDGGGKINKGGKQAQSNKKDQKNEAQKKAAKHFGKSGGSARFGYYAAYDDYGRDDEEYLAQSPDEYGDERGGHDGSSSEEPVSVYDDMNYDDGDCDGFNYYSNGPQMMWAFFFPIAMMPGYSPYGGGYMMSPYGSPILAVMPPPFGRPPVPPPMAYGRFDDEYDYGSQKKIKSGNVGKSDLKKKNPASAKEQKKKPTPTPTSTTPKKAAKKNNGKKG</sequence>
<evidence type="ECO:0000256" key="1">
    <source>
        <dbReference type="SAM" id="MobiDB-lite"/>
    </source>
</evidence>
<keyword evidence="2" id="KW-0472">Membrane</keyword>
<dbReference type="EMBL" id="CADEPI010000408">
    <property type="protein sequence ID" value="CAB3385361.1"/>
    <property type="molecule type" value="Genomic_DNA"/>
</dbReference>
<dbReference type="GO" id="GO:0006325">
    <property type="term" value="P:chromatin organization"/>
    <property type="evidence" value="ECO:0007669"/>
    <property type="project" value="InterPro"/>
</dbReference>
<accession>A0A8S1DWD8</accession>
<feature type="compositionally biased region" description="Basic and acidic residues" evidence="1">
    <location>
        <begin position="367"/>
        <end position="377"/>
    </location>
</feature>
<evidence type="ECO:0000313" key="5">
    <source>
        <dbReference type="Proteomes" id="UP000494165"/>
    </source>
</evidence>
<keyword evidence="2" id="KW-1133">Transmembrane helix</keyword>
<organism evidence="4 5">
    <name type="scientific">Cloeon dipterum</name>
    <dbReference type="NCBI Taxonomy" id="197152"/>
    <lineage>
        <taxon>Eukaryota</taxon>
        <taxon>Metazoa</taxon>
        <taxon>Ecdysozoa</taxon>
        <taxon>Arthropoda</taxon>
        <taxon>Hexapoda</taxon>
        <taxon>Insecta</taxon>
        <taxon>Pterygota</taxon>
        <taxon>Palaeoptera</taxon>
        <taxon>Ephemeroptera</taxon>
        <taxon>Pisciforma</taxon>
        <taxon>Baetidae</taxon>
        <taxon>Cloeon</taxon>
    </lineage>
</organism>
<dbReference type="GO" id="GO:0005634">
    <property type="term" value="C:nucleus"/>
    <property type="evidence" value="ECO:0007669"/>
    <property type="project" value="TreeGrafter"/>
</dbReference>
<feature type="region of interest" description="Disordered" evidence="1">
    <location>
        <begin position="412"/>
        <end position="436"/>
    </location>
</feature>
<dbReference type="PANTHER" id="PTHR13468:SF1">
    <property type="entry name" value="PROTEIN DEK"/>
    <property type="match status" value="1"/>
</dbReference>
<feature type="compositionally biased region" description="Polar residues" evidence="1">
    <location>
        <begin position="87"/>
        <end position="98"/>
    </location>
</feature>
<dbReference type="PANTHER" id="PTHR13468">
    <property type="entry name" value="DEK PROTEIN"/>
    <property type="match status" value="1"/>
</dbReference>
<name>A0A8S1DWD8_9INSE</name>
<feature type="compositionally biased region" description="Basic residues" evidence="1">
    <location>
        <begin position="102"/>
        <end position="116"/>
    </location>
</feature>
<feature type="region of interest" description="Disordered" evidence="1">
    <location>
        <begin position="25"/>
        <end position="128"/>
    </location>
</feature>
<feature type="compositionally biased region" description="Basic and acidic residues" evidence="1">
    <location>
        <begin position="232"/>
        <end position="246"/>
    </location>
</feature>
<dbReference type="Proteomes" id="UP000494165">
    <property type="component" value="Unassembled WGS sequence"/>
</dbReference>
<keyword evidence="3" id="KW-0732">Signal</keyword>
<evidence type="ECO:0000256" key="3">
    <source>
        <dbReference type="SAM" id="SignalP"/>
    </source>
</evidence>
<feature type="compositionally biased region" description="Polar residues" evidence="1">
    <location>
        <begin position="275"/>
        <end position="290"/>
    </location>
</feature>
<feature type="chain" id="PRO_5035809216" evidence="3">
    <location>
        <begin position="26"/>
        <end position="567"/>
    </location>
</feature>
<evidence type="ECO:0000256" key="2">
    <source>
        <dbReference type="SAM" id="Phobius"/>
    </source>
</evidence>
<feature type="compositionally biased region" description="Gly residues" evidence="1">
    <location>
        <begin position="146"/>
        <end position="162"/>
    </location>
</feature>
<feature type="compositionally biased region" description="Low complexity" evidence="1">
    <location>
        <begin position="55"/>
        <end position="83"/>
    </location>
</feature>
<keyword evidence="2" id="KW-0812">Transmembrane</keyword>
<feature type="transmembrane region" description="Helical" evidence="2">
    <location>
        <begin position="317"/>
        <end position="336"/>
    </location>
</feature>
<evidence type="ECO:0000313" key="4">
    <source>
        <dbReference type="EMBL" id="CAB3385361.1"/>
    </source>
</evidence>
<feature type="signal peptide" evidence="3">
    <location>
        <begin position="1"/>
        <end position="25"/>
    </location>
</feature>
<reference evidence="4 5" key="1">
    <citation type="submission" date="2020-04" db="EMBL/GenBank/DDBJ databases">
        <authorList>
            <person name="Alioto T."/>
            <person name="Alioto T."/>
            <person name="Gomez Garrido J."/>
        </authorList>
    </citation>
    <scope>NUCLEOTIDE SEQUENCE [LARGE SCALE GENOMIC DNA]</scope>
</reference>
<feature type="region of interest" description="Disordered" evidence="1">
    <location>
        <begin position="228"/>
        <end position="304"/>
    </location>
</feature>
<dbReference type="GO" id="GO:2000779">
    <property type="term" value="P:regulation of double-strand break repair"/>
    <property type="evidence" value="ECO:0007669"/>
    <property type="project" value="TreeGrafter"/>
</dbReference>
<gene>
    <name evidence="4" type="ORF">CLODIP_2_CD01100</name>
</gene>
<dbReference type="AlphaFoldDB" id="A0A8S1DWD8"/>
<proteinExistence type="predicted"/>
<dbReference type="GO" id="GO:0003677">
    <property type="term" value="F:DNA binding"/>
    <property type="evidence" value="ECO:0007669"/>
    <property type="project" value="InterPro"/>
</dbReference>
<protein>
    <submittedName>
        <fullName evidence="4">Uncharacterized protein</fullName>
    </submittedName>
</protein>
<comment type="caution">
    <text evidence="4">The sequence shown here is derived from an EMBL/GenBank/DDBJ whole genome shotgun (WGS) entry which is preliminary data.</text>
</comment>
<feature type="region of interest" description="Disordered" evidence="1">
    <location>
        <begin position="340"/>
        <end position="385"/>
    </location>
</feature>
<feature type="region of interest" description="Disordered" evidence="1">
    <location>
        <begin position="146"/>
        <end position="181"/>
    </location>
</feature>
<dbReference type="GO" id="GO:0042393">
    <property type="term" value="F:histone binding"/>
    <property type="evidence" value="ECO:0007669"/>
    <property type="project" value="TreeGrafter"/>
</dbReference>
<feature type="compositionally biased region" description="Basic residues" evidence="1">
    <location>
        <begin position="557"/>
        <end position="567"/>
    </location>
</feature>